<evidence type="ECO:0000313" key="3">
    <source>
        <dbReference type="Proteomes" id="UP000317951"/>
    </source>
</evidence>
<proteinExistence type="predicted"/>
<keyword evidence="1" id="KW-0812">Transmembrane</keyword>
<feature type="transmembrane region" description="Helical" evidence="1">
    <location>
        <begin position="21"/>
        <end position="41"/>
    </location>
</feature>
<feature type="transmembrane region" description="Helical" evidence="1">
    <location>
        <begin position="76"/>
        <end position="92"/>
    </location>
</feature>
<dbReference type="GeneID" id="78552227"/>
<organism evidence="2 3">
    <name type="scientific">Pseudomonas extremaustralis</name>
    <dbReference type="NCBI Taxonomy" id="359110"/>
    <lineage>
        <taxon>Bacteria</taxon>
        <taxon>Pseudomonadati</taxon>
        <taxon>Pseudomonadota</taxon>
        <taxon>Gammaproteobacteria</taxon>
        <taxon>Pseudomonadales</taxon>
        <taxon>Pseudomonadaceae</taxon>
        <taxon>Pseudomonas</taxon>
    </lineage>
</organism>
<dbReference type="RefSeq" id="WP_010567594.1">
    <property type="nucleotide sequence ID" value="NZ_JARIXU010000019.1"/>
</dbReference>
<evidence type="ECO:0000256" key="1">
    <source>
        <dbReference type="SAM" id="Phobius"/>
    </source>
</evidence>
<gene>
    <name evidence="2" type="ORF">FIV36_00005</name>
</gene>
<protein>
    <submittedName>
        <fullName evidence="2">DUF4405 domain-containing protein</fullName>
    </submittedName>
</protein>
<accession>A0A5C5QNS1</accession>
<dbReference type="EMBL" id="VFET01000001">
    <property type="protein sequence ID" value="TWS07180.1"/>
    <property type="molecule type" value="Genomic_DNA"/>
</dbReference>
<reference evidence="2 3" key="1">
    <citation type="submission" date="2019-06" db="EMBL/GenBank/DDBJ databases">
        <title>Pseudomonas bimorpha sp. nov. isolated from bovine raw milk and skim milk concentrate.</title>
        <authorList>
            <person name="Hofmann K."/>
            <person name="Huptas C."/>
            <person name="Doll E."/>
            <person name="Scherer S."/>
            <person name="Wenning M."/>
        </authorList>
    </citation>
    <scope>NUCLEOTIDE SEQUENCE [LARGE SCALE GENOMIC DNA]</scope>
    <source>
        <strain evidence="2 3">DSM 17835</strain>
    </source>
</reference>
<name>A0A5C5QNS1_9PSED</name>
<dbReference type="OrthoDB" id="5339490at2"/>
<keyword evidence="1" id="KW-0472">Membrane</keyword>
<comment type="caution">
    <text evidence="2">The sequence shown here is derived from an EMBL/GenBank/DDBJ whole genome shotgun (WGS) entry which is preliminary data.</text>
</comment>
<evidence type="ECO:0000313" key="2">
    <source>
        <dbReference type="EMBL" id="TWS07180.1"/>
    </source>
</evidence>
<keyword evidence="1" id="KW-1133">Transmembrane helix</keyword>
<dbReference type="Proteomes" id="UP000317951">
    <property type="component" value="Unassembled WGS sequence"/>
</dbReference>
<dbReference type="AlphaFoldDB" id="A0A5C5QNS1"/>
<sequence length="171" mass="18637">MDALPLKNLINRYATPLTTGFFLVSLISGVALFFHWAPGLFHGMHEWLSMVLLVPFALHLWKNWGPMVGYINRKTLFVPLLLSVLIAIPFAVSSTGGKQGGNPAFAAVQLVSKAPLVDSAALFNNTPDELVARLRQRGLAVTSSGDNLNQIAQSAKMQPAQLIAELMNDRK</sequence>